<keyword evidence="6" id="KW-1185">Reference proteome</keyword>
<feature type="compositionally biased region" description="Low complexity" evidence="3">
    <location>
        <begin position="102"/>
        <end position="113"/>
    </location>
</feature>
<keyword evidence="1 5" id="KW-0808">Transferase</keyword>
<dbReference type="PANTHER" id="PTHR43420">
    <property type="entry name" value="ACETYLTRANSFERASE"/>
    <property type="match status" value="1"/>
</dbReference>
<dbReference type="GO" id="GO:0016747">
    <property type="term" value="F:acyltransferase activity, transferring groups other than amino-acyl groups"/>
    <property type="evidence" value="ECO:0007669"/>
    <property type="project" value="InterPro"/>
</dbReference>
<dbReference type="AlphaFoldDB" id="A0A7Y4NXS7"/>
<dbReference type="Pfam" id="PF13508">
    <property type="entry name" value="Acetyltransf_7"/>
    <property type="match status" value="1"/>
</dbReference>
<comment type="caution">
    <text evidence="5">The sequence shown here is derived from an EMBL/GenBank/DDBJ whole genome shotgun (WGS) entry which is preliminary data.</text>
</comment>
<dbReference type="InterPro" id="IPR050680">
    <property type="entry name" value="YpeA/RimI_acetyltransf"/>
</dbReference>
<evidence type="ECO:0000313" key="5">
    <source>
        <dbReference type="EMBL" id="NOK39713.1"/>
    </source>
</evidence>
<accession>A0A7Y4NXS7</accession>
<dbReference type="Gene3D" id="3.40.630.30">
    <property type="match status" value="1"/>
</dbReference>
<dbReference type="PROSITE" id="PS51186">
    <property type="entry name" value="GNAT"/>
    <property type="match status" value="1"/>
</dbReference>
<organism evidence="5 6">
    <name type="scientific">Corallococcus exercitus</name>
    <dbReference type="NCBI Taxonomy" id="2316736"/>
    <lineage>
        <taxon>Bacteria</taxon>
        <taxon>Pseudomonadati</taxon>
        <taxon>Myxococcota</taxon>
        <taxon>Myxococcia</taxon>
        <taxon>Myxococcales</taxon>
        <taxon>Cystobacterineae</taxon>
        <taxon>Myxococcaceae</taxon>
        <taxon>Corallococcus</taxon>
    </lineage>
</organism>
<reference evidence="5 6" key="1">
    <citation type="submission" date="2020-05" db="EMBL/GenBank/DDBJ databases">
        <authorList>
            <person name="Whitworth D."/>
        </authorList>
    </citation>
    <scope>NUCLEOTIDE SEQUENCE [LARGE SCALE GENOMIC DNA]</scope>
    <source>
        <strain evidence="5 6">AB043B</strain>
    </source>
</reference>
<keyword evidence="2" id="KW-0012">Acyltransferase</keyword>
<sequence>MATRTCCGSPIPSCCTPPARRGPNLSACRTGSRRGEGAEALRPCAPRTGPTVGQVRAVRRRPAAERPARAPRGHQSGGRTLWSLAREGRPGRVPSRNAEGSTVTTPLPLAPRLRPVTPGDDAFLFTLYASTREQELAAWGLPPAQAELFLRMQYQAQARHYAAKYASEGHALIEVDGIPVGRQWLVRTPEELLLVDVALLPAHRGRGLGTRLLHEIQREAARTRVPVRLHVTRDNPALRLYTRHGFTSVPGSDSTSPYLELQWRAPEGDSGTGVR</sequence>
<dbReference type="InterPro" id="IPR016181">
    <property type="entry name" value="Acyl_CoA_acyltransferase"/>
</dbReference>
<evidence type="ECO:0000256" key="2">
    <source>
        <dbReference type="ARBA" id="ARBA00023315"/>
    </source>
</evidence>
<dbReference type="SUPFAM" id="SSF55729">
    <property type="entry name" value="Acyl-CoA N-acyltransferases (Nat)"/>
    <property type="match status" value="1"/>
</dbReference>
<feature type="domain" description="N-acetyltransferase" evidence="4">
    <location>
        <begin position="111"/>
        <end position="266"/>
    </location>
</feature>
<dbReference type="InterPro" id="IPR000182">
    <property type="entry name" value="GNAT_dom"/>
</dbReference>
<name>A0A7Y4NXS7_9BACT</name>
<dbReference type="CDD" id="cd04301">
    <property type="entry name" value="NAT_SF"/>
    <property type="match status" value="1"/>
</dbReference>
<dbReference type="EMBL" id="JABFJV010000557">
    <property type="protein sequence ID" value="NOK39713.1"/>
    <property type="molecule type" value="Genomic_DNA"/>
</dbReference>
<proteinExistence type="predicted"/>
<evidence type="ECO:0000259" key="4">
    <source>
        <dbReference type="PROSITE" id="PS51186"/>
    </source>
</evidence>
<evidence type="ECO:0000256" key="1">
    <source>
        <dbReference type="ARBA" id="ARBA00022679"/>
    </source>
</evidence>
<dbReference type="Proteomes" id="UP000563426">
    <property type="component" value="Unassembled WGS sequence"/>
</dbReference>
<evidence type="ECO:0000256" key="3">
    <source>
        <dbReference type="SAM" id="MobiDB-lite"/>
    </source>
</evidence>
<feature type="region of interest" description="Disordered" evidence="3">
    <location>
        <begin position="18"/>
        <end position="113"/>
    </location>
</feature>
<protein>
    <submittedName>
        <fullName evidence="5">GNAT family N-acetyltransferase</fullName>
    </submittedName>
</protein>
<feature type="region of interest" description="Disordered" evidence="3">
    <location>
        <begin position="245"/>
        <end position="275"/>
    </location>
</feature>
<evidence type="ECO:0000313" key="6">
    <source>
        <dbReference type="Proteomes" id="UP000563426"/>
    </source>
</evidence>
<gene>
    <name evidence="5" type="ORF">HMI49_41780</name>
</gene>